<feature type="region of interest" description="Disordered" evidence="1">
    <location>
        <begin position="1"/>
        <end position="21"/>
    </location>
</feature>
<reference evidence="3 4" key="1">
    <citation type="submission" date="2020-08" db="EMBL/GenBank/DDBJ databases">
        <title>Sequencing the genomes of 1000 actinobacteria strains.</title>
        <authorList>
            <person name="Klenk H.-P."/>
        </authorList>
    </citation>
    <scope>NUCLEOTIDE SEQUENCE [LARGE SCALE GENOMIC DNA]</scope>
    <source>
        <strain evidence="3 4">DSM 45362</strain>
    </source>
</reference>
<gene>
    <name evidence="3" type="ORF">F4553_007295</name>
</gene>
<dbReference type="RefSeq" id="WP_184847538.1">
    <property type="nucleotide sequence ID" value="NZ_JACHMN010000003.1"/>
</dbReference>
<keyword evidence="4" id="KW-1185">Reference proteome</keyword>
<evidence type="ECO:0000256" key="1">
    <source>
        <dbReference type="SAM" id="MobiDB-lite"/>
    </source>
</evidence>
<proteinExistence type="predicted"/>
<dbReference type="Proteomes" id="UP000587527">
    <property type="component" value="Unassembled WGS sequence"/>
</dbReference>
<evidence type="ECO:0000313" key="3">
    <source>
        <dbReference type="EMBL" id="MBB5873861.1"/>
    </source>
</evidence>
<evidence type="ECO:0000313" key="4">
    <source>
        <dbReference type="Proteomes" id="UP000587527"/>
    </source>
</evidence>
<keyword evidence="2" id="KW-0812">Transmembrane</keyword>
<comment type="caution">
    <text evidence="3">The sequence shown here is derived from an EMBL/GenBank/DDBJ whole genome shotgun (WGS) entry which is preliminary data.</text>
</comment>
<protein>
    <submittedName>
        <fullName evidence="3">Uncharacterized protein</fullName>
    </submittedName>
</protein>
<dbReference type="EMBL" id="JACHMN010000003">
    <property type="protein sequence ID" value="MBB5873861.1"/>
    <property type="molecule type" value="Genomic_DNA"/>
</dbReference>
<organism evidence="3 4">
    <name type="scientific">Allocatelliglobosispora scoriae</name>
    <dbReference type="NCBI Taxonomy" id="643052"/>
    <lineage>
        <taxon>Bacteria</taxon>
        <taxon>Bacillati</taxon>
        <taxon>Actinomycetota</taxon>
        <taxon>Actinomycetes</taxon>
        <taxon>Micromonosporales</taxon>
        <taxon>Micromonosporaceae</taxon>
        <taxon>Allocatelliglobosispora</taxon>
    </lineage>
</organism>
<keyword evidence="2" id="KW-0472">Membrane</keyword>
<dbReference type="AlphaFoldDB" id="A0A841C4W1"/>
<evidence type="ECO:0000256" key="2">
    <source>
        <dbReference type="SAM" id="Phobius"/>
    </source>
</evidence>
<accession>A0A841C4W1</accession>
<feature type="transmembrane region" description="Helical" evidence="2">
    <location>
        <begin position="54"/>
        <end position="76"/>
    </location>
</feature>
<sequence length="77" mass="9114">MATTDDQLDPKPDRHDQDEILTEGFREARKPRWERRRAKIREELDRNARGDYKVPTWVMVAILVVIVVAWASLIIWA</sequence>
<keyword evidence="2" id="KW-1133">Transmembrane helix</keyword>
<feature type="compositionally biased region" description="Basic and acidic residues" evidence="1">
    <location>
        <begin position="8"/>
        <end position="21"/>
    </location>
</feature>
<name>A0A841C4W1_9ACTN</name>